<evidence type="ECO:0000256" key="1">
    <source>
        <dbReference type="ARBA" id="ARBA00022729"/>
    </source>
</evidence>
<feature type="disulfide bond" evidence="4">
    <location>
        <begin position="165"/>
        <end position="192"/>
    </location>
</feature>
<reference evidence="7 8" key="1">
    <citation type="journal article" date="2018" name="Gigascience">
        <title>Genomes of trombidid mites reveal novel predicted allergens and laterally-transferred genes associated with secondary metabolism.</title>
        <authorList>
            <person name="Dong X."/>
            <person name="Chaisiri K."/>
            <person name="Xia D."/>
            <person name="Armstrong S.D."/>
            <person name="Fang Y."/>
            <person name="Donnelly M.J."/>
            <person name="Kadowaki T."/>
            <person name="McGarry J.W."/>
            <person name="Darby A.C."/>
            <person name="Makepeace B.L."/>
        </authorList>
    </citation>
    <scope>NUCLEOTIDE SEQUENCE [LARGE SCALE GENOMIC DNA]</scope>
    <source>
        <strain evidence="7">UoL-UT</strain>
    </source>
</reference>
<dbReference type="SUPFAM" id="SSF57535">
    <property type="entry name" value="Complement control module/SCR domain"/>
    <property type="match status" value="9"/>
</dbReference>
<dbReference type="Gene3D" id="2.10.70.10">
    <property type="entry name" value="Complement Module, domain 1"/>
    <property type="match status" value="8"/>
</dbReference>
<feature type="disulfide bond" evidence="4">
    <location>
        <begin position="370"/>
        <end position="397"/>
    </location>
</feature>
<dbReference type="PROSITE" id="PS50923">
    <property type="entry name" value="SUSHI"/>
    <property type="match status" value="9"/>
</dbReference>
<dbReference type="STRING" id="299467.A0A443SWS2"/>
<dbReference type="InterPro" id="IPR051277">
    <property type="entry name" value="SEZ6_CSMD_C4BPB_Regulators"/>
</dbReference>
<evidence type="ECO:0000256" key="2">
    <source>
        <dbReference type="ARBA" id="ARBA00022737"/>
    </source>
</evidence>
<comment type="caution">
    <text evidence="7">The sequence shown here is derived from an EMBL/GenBank/DDBJ whole genome shotgun (WGS) entry which is preliminary data.</text>
</comment>
<evidence type="ECO:0000313" key="7">
    <source>
        <dbReference type="EMBL" id="RWS31978.1"/>
    </source>
</evidence>
<dbReference type="PANTHER" id="PTHR45656">
    <property type="entry name" value="PROTEIN CBR-CLEC-78"/>
    <property type="match status" value="1"/>
</dbReference>
<keyword evidence="2" id="KW-0677">Repeat</keyword>
<feature type="disulfide bond" evidence="4">
    <location>
        <begin position="896"/>
        <end position="923"/>
    </location>
</feature>
<dbReference type="CDD" id="cd00033">
    <property type="entry name" value="CCP"/>
    <property type="match status" value="7"/>
</dbReference>
<feature type="disulfide bond" evidence="4">
    <location>
        <begin position="965"/>
        <end position="992"/>
    </location>
</feature>
<proteinExistence type="predicted"/>
<dbReference type="AlphaFoldDB" id="A0A443SWS2"/>
<keyword evidence="3 4" id="KW-1015">Disulfide bond</keyword>
<evidence type="ECO:0000313" key="8">
    <source>
        <dbReference type="Proteomes" id="UP000288716"/>
    </source>
</evidence>
<protein>
    <submittedName>
        <fullName evidence="7">Sushi: von Willebrand factor type A: EGF and pentraxin domain-containing protein 1-like protein</fullName>
    </submittedName>
</protein>
<dbReference type="InterPro" id="IPR036179">
    <property type="entry name" value="Ig-like_dom_sf"/>
</dbReference>
<keyword evidence="1" id="KW-0732">Signal</keyword>
<dbReference type="Gene3D" id="2.60.40.10">
    <property type="entry name" value="Immunoglobulins"/>
    <property type="match status" value="1"/>
</dbReference>
<sequence length="1057" mass="118748">MPNCLAPCIVPDVEHGRVNGVGPGHKVIHGTFIDAQCKPQYELTFNHTRAMCSNGTWTYVPQCVPARCKKLPERPKNGLVIAPRTDHGMRALFQCHDGYSLYGSNVTECHFGKWMQPSPICQEIYCPFPGFLDNGRVLLVGHMGSYDYRPYVRKVSNNRQIVYECEKGFFVKGATGATCVAGQWSPRELPKCVKGSHPNVRWFESRRRRQAGQQSAAFVYSNNPTTNKTNVRVKRGSAGRVAVAKKLPRKVVWNIMRGRHPGRHLRPKAPCKGFKTNAAMKVAISKIGDGVETYSHGAVVHVTCALGYELNIGANNTVRCARGFWKPKEPECIKSPCIVPSIANGVYYLHHIKVQTGNTISHGEAIHLQCLPGFQSRGSHSMRCWYGNWSSHTIPECIPAPCSLPDIVNGFYAKGYRVGLTIAHGSFIEYECESSYKPGTEVSPRCIEGRLMPTPPFCIDKQLLSNRVLVEDSVAATEVVTRSEEIEESIDYSEERLRIKTMMEVDDALLNNVQDTKREKWCSSPEKLEHVLKYSIPSHTNSDSTTLSLISVAEINDQPFNESTSVNSSEKVYNLTHFTTPATSLEENSTTPWIEDRNDYASKTHPPNTELIFRCLPVNFKQQRFARKRSWKITCEDGDWFGRPLPCEEQPEFSIEELANRSCAYLPEITKGENVLAFYGDDSLEDYREFPPSTVLIFRCVDIGKFSLVGSTRRKCSLGDWDGVRPACFGLSQEHDYALEKAPTVLFRHQLGPIAQSNDGKLIVYPGINLHLECLWIRKYGNPHWEVSHESREYQHGWTTEPGRDSNLEYRLSIYHIKKEDSGRYTCVTPVKHRHSVDILVKGKHITECPEINMTSEMVQIISKINRTQSSNSTNRNLLQIIVHGRRVGSKVTFACPAGYTLEGAHELVCLDTGQWSHSLPECQIVSCSQPTIPEHGYIHDGDAAKEQLLQNKEYSGGYILQFGCNTGYMMEGNPIIICQENKKWSGPPPNCVPACTYPGTTSGGLISKVKFYYNVNETVIFDCSKEYDLLGPKVLKCLPNGRWSNAIPICTLHNKG</sequence>
<feature type="domain" description="Sushi" evidence="6">
    <location>
        <begin position="269"/>
        <end position="334"/>
    </location>
</feature>
<dbReference type="PROSITE" id="PS50835">
    <property type="entry name" value="IG_LIKE"/>
    <property type="match status" value="1"/>
</dbReference>
<feature type="domain" description="Sushi" evidence="6">
    <location>
        <begin position="847"/>
        <end position="925"/>
    </location>
</feature>
<dbReference type="InterPro" id="IPR035976">
    <property type="entry name" value="Sushi/SCR/CCP_sf"/>
</dbReference>
<evidence type="ECO:0000259" key="5">
    <source>
        <dbReference type="PROSITE" id="PS50835"/>
    </source>
</evidence>
<feature type="domain" description="Sushi" evidence="6">
    <location>
        <begin position="335"/>
        <end position="399"/>
    </location>
</feature>
<dbReference type="VEuPathDB" id="VectorBase:LDEU000062"/>
<dbReference type="EMBL" id="NCKV01000008">
    <property type="protein sequence ID" value="RWS31978.1"/>
    <property type="molecule type" value="Genomic_DNA"/>
</dbReference>
<feature type="domain" description="Sushi" evidence="6">
    <location>
        <begin position="66"/>
        <end position="123"/>
    </location>
</feature>
<name>A0A443SWS2_9ACAR</name>
<dbReference type="InterPro" id="IPR013783">
    <property type="entry name" value="Ig-like_fold"/>
</dbReference>
<feature type="domain" description="Ig-like" evidence="5">
    <location>
        <begin position="743"/>
        <end position="827"/>
    </location>
</feature>
<feature type="domain" description="Sushi" evidence="6">
    <location>
        <begin position="6"/>
        <end position="65"/>
    </location>
</feature>
<organism evidence="7 8">
    <name type="scientific">Leptotrombidium deliense</name>
    <dbReference type="NCBI Taxonomy" id="299467"/>
    <lineage>
        <taxon>Eukaryota</taxon>
        <taxon>Metazoa</taxon>
        <taxon>Ecdysozoa</taxon>
        <taxon>Arthropoda</taxon>
        <taxon>Chelicerata</taxon>
        <taxon>Arachnida</taxon>
        <taxon>Acari</taxon>
        <taxon>Acariformes</taxon>
        <taxon>Trombidiformes</taxon>
        <taxon>Prostigmata</taxon>
        <taxon>Anystina</taxon>
        <taxon>Parasitengona</taxon>
        <taxon>Trombiculoidea</taxon>
        <taxon>Trombiculidae</taxon>
        <taxon>Leptotrombidium</taxon>
    </lineage>
</organism>
<feature type="domain" description="Sushi" evidence="6">
    <location>
        <begin position="124"/>
        <end position="194"/>
    </location>
</feature>
<accession>A0A443SWS2</accession>
<dbReference type="SUPFAM" id="SSF48726">
    <property type="entry name" value="Immunoglobulin"/>
    <property type="match status" value="1"/>
</dbReference>
<comment type="caution">
    <text evidence="4">Lacks conserved residue(s) required for the propagation of feature annotation.</text>
</comment>
<feature type="domain" description="Sushi" evidence="6">
    <location>
        <begin position="994"/>
        <end position="1053"/>
    </location>
</feature>
<feature type="domain" description="Sushi" evidence="6">
    <location>
        <begin position="926"/>
        <end position="992"/>
    </location>
</feature>
<keyword evidence="8" id="KW-1185">Reference proteome</keyword>
<feature type="disulfide bond" evidence="4">
    <location>
        <begin position="1024"/>
        <end position="1051"/>
    </location>
</feature>
<evidence type="ECO:0000256" key="4">
    <source>
        <dbReference type="PROSITE-ProRule" id="PRU00302"/>
    </source>
</evidence>
<keyword evidence="4" id="KW-0768">Sushi</keyword>
<dbReference type="SMART" id="SM00032">
    <property type="entry name" value="CCP"/>
    <property type="match status" value="10"/>
</dbReference>
<feature type="domain" description="Sushi" evidence="6">
    <location>
        <begin position="661"/>
        <end position="730"/>
    </location>
</feature>
<gene>
    <name evidence="7" type="ORF">B4U80_04835</name>
</gene>
<dbReference type="InterPro" id="IPR000436">
    <property type="entry name" value="Sushi_SCR_CCP_dom"/>
</dbReference>
<dbReference type="OrthoDB" id="5804959at2759"/>
<dbReference type="Pfam" id="PF00084">
    <property type="entry name" value="Sushi"/>
    <property type="match status" value="7"/>
</dbReference>
<dbReference type="PANTHER" id="PTHR45656:SF4">
    <property type="entry name" value="PROTEIN CBR-CLEC-78"/>
    <property type="match status" value="1"/>
</dbReference>
<dbReference type="InterPro" id="IPR007110">
    <property type="entry name" value="Ig-like_dom"/>
</dbReference>
<evidence type="ECO:0000259" key="6">
    <source>
        <dbReference type="PROSITE" id="PS50923"/>
    </source>
</evidence>
<dbReference type="Proteomes" id="UP000288716">
    <property type="component" value="Unassembled WGS sequence"/>
</dbReference>
<evidence type="ECO:0000256" key="3">
    <source>
        <dbReference type="ARBA" id="ARBA00023157"/>
    </source>
</evidence>